<dbReference type="Proteomes" id="UP000199134">
    <property type="component" value="Unassembled WGS sequence"/>
</dbReference>
<comment type="caution">
    <text evidence="2">The sequence shown here is derived from an EMBL/GenBank/DDBJ whole genome shotgun (WGS) entry which is preliminary data.</text>
</comment>
<dbReference type="EMBL" id="FNIW01000016">
    <property type="protein sequence ID" value="SDO32681.1"/>
    <property type="molecule type" value="Genomic_DNA"/>
</dbReference>
<evidence type="ECO:0000313" key="3">
    <source>
        <dbReference type="Proteomes" id="UP000199134"/>
    </source>
</evidence>
<reference evidence="3" key="1">
    <citation type="submission" date="2016-10" db="EMBL/GenBank/DDBJ databases">
        <authorList>
            <person name="de Groot N.N."/>
        </authorList>
    </citation>
    <scope>NUCLEOTIDE SEQUENCE [LARGE SCALE GENOMIC DNA]</scope>
    <source>
        <strain evidence="3">BP1-145</strain>
    </source>
</reference>
<organism evidence="2 3">
    <name type="scientific">Prevotella communis</name>
    <dbReference type="NCBI Taxonomy" id="2913614"/>
    <lineage>
        <taxon>Bacteria</taxon>
        <taxon>Pseudomonadati</taxon>
        <taxon>Bacteroidota</taxon>
        <taxon>Bacteroidia</taxon>
        <taxon>Bacteroidales</taxon>
        <taxon>Prevotellaceae</taxon>
        <taxon>Prevotella</taxon>
    </lineage>
</organism>
<accession>A0A1H0INW1</accession>
<dbReference type="AlphaFoldDB" id="A0A1H0INW1"/>
<protein>
    <submittedName>
        <fullName evidence="2">Uncharacterized protein</fullName>
    </submittedName>
</protein>
<name>A0A1H0INW1_9BACT</name>
<feature type="region of interest" description="Disordered" evidence="1">
    <location>
        <begin position="85"/>
        <end position="107"/>
    </location>
</feature>
<sequence length="107" mass="12749">MIYEHKNPKRNCELPPELSTPKAMKYWERLEEEGFVDSNHQLCPSTSRQQAWYIAELFAEKLELKNTKWKPFQMLWGINNLAQEKQHSQDTGQLPNRAKDIDKIFED</sequence>
<evidence type="ECO:0000256" key="1">
    <source>
        <dbReference type="SAM" id="MobiDB-lite"/>
    </source>
</evidence>
<gene>
    <name evidence="2" type="ORF">SAMN04487900_1168</name>
</gene>
<proteinExistence type="predicted"/>
<evidence type="ECO:0000313" key="2">
    <source>
        <dbReference type="EMBL" id="SDO32681.1"/>
    </source>
</evidence>
<feature type="compositionally biased region" description="Basic and acidic residues" evidence="1">
    <location>
        <begin position="97"/>
        <end position="107"/>
    </location>
</feature>